<dbReference type="GO" id="GO:0009507">
    <property type="term" value="C:chloroplast"/>
    <property type="evidence" value="ECO:0007669"/>
    <property type="project" value="UniProtKB-SubCell"/>
</dbReference>
<keyword evidence="8" id="KW-1185">Reference proteome</keyword>
<dbReference type="GO" id="GO:0004518">
    <property type="term" value="F:nuclease activity"/>
    <property type="evidence" value="ECO:0007669"/>
    <property type="project" value="UniProtKB-KW"/>
</dbReference>
<keyword evidence="3" id="KW-0234">DNA repair</keyword>
<comment type="subcellular location">
    <subcellularLocation>
        <location evidence="1">Plastid</location>
        <location evidence="1">Chloroplast</location>
    </subcellularLocation>
</comment>
<evidence type="ECO:0000313" key="8">
    <source>
        <dbReference type="Proteomes" id="UP000011087"/>
    </source>
</evidence>
<dbReference type="OMA" id="MENYSCY"/>
<sequence length="623" mass="70098">MDQAWHSNGGPASSDDSCSKFEIDAPFSPTGDQPQAVKKILDRLRKGCQYTVLRGATGTGKTFTMAQIIAAYGKRTLILCHNKTLAAQLAREIKSYFPRNAVELFVSYYNYYQPEAYMPSSDTYISKTTSINDELDALRHRATKSLFEREDVVVVSTVSCIYGLGLPANYLKARLTVNVGDELSIERACRLLKEILYTECESPAEELERGCFRVSHSPFSSDVLLWPPYEVRPIRLQLSDAVLVEISTSDMSGSEESLSCINIYPARHHVMPKSLMEAACLNIEQELEEHVRVLRTEGQLDAASRIEMRTKEDLVHLRESGVCSGVENYSRHLSFRDPGDAPETLLEYFTRGEGGKDWLLVVDESHVSLPQLRGMYNADRSRKETLIKHGFRLPSALDNRPLREEEFWSKIGATLFVSATPGAKEETLAGDNGVVEMVIRPTGILDPEIEVKPTKNQLNVMLEEIQARKEHGDKVLLMAFTKRNAEDVAAWLCDNNVNASYIHSGLNTVERAEVLQELQSGGLDAVVGVNLLREGIDLPQVSLVLVLDADKEGFLRSCRALIQIIGRAARNERGKAIFFADRETAAMRECIEETYRRRRMQQLYNEKHSLRPVSVSRREMRSL</sequence>
<dbReference type="PROSITE" id="PS51194">
    <property type="entry name" value="HELICASE_CTER"/>
    <property type="match status" value="1"/>
</dbReference>
<reference evidence="7" key="3">
    <citation type="submission" date="2015-06" db="UniProtKB">
        <authorList>
            <consortium name="EnsemblProtists"/>
        </authorList>
    </citation>
    <scope>IDENTIFICATION</scope>
</reference>
<keyword evidence="3" id="KW-0267">Excision nuclease</keyword>
<dbReference type="PANTHER" id="PTHR24029:SF0">
    <property type="entry name" value="UVRABC SYSTEM PROTEIN B"/>
    <property type="match status" value="1"/>
</dbReference>
<dbReference type="InterPro" id="IPR024759">
    <property type="entry name" value="UvrB_YAD/RRR_dom"/>
</dbReference>
<dbReference type="CDD" id="cd17916">
    <property type="entry name" value="DEXHc_UvrB"/>
    <property type="match status" value="1"/>
</dbReference>
<feature type="domain" description="Helicase C-terminal" evidence="5">
    <location>
        <begin position="457"/>
        <end position="621"/>
    </location>
</feature>
<dbReference type="GO" id="GO:0005524">
    <property type="term" value="F:ATP binding"/>
    <property type="evidence" value="ECO:0007669"/>
    <property type="project" value="InterPro"/>
</dbReference>
<dbReference type="PROSITE" id="PS51192">
    <property type="entry name" value="HELICASE_ATP_BIND_1"/>
    <property type="match status" value="1"/>
</dbReference>
<dbReference type="Pfam" id="PF00271">
    <property type="entry name" value="Helicase_C"/>
    <property type="match status" value="1"/>
</dbReference>
<dbReference type="Proteomes" id="UP000011087">
    <property type="component" value="Unassembled WGS sequence"/>
</dbReference>
<dbReference type="InterPro" id="IPR027417">
    <property type="entry name" value="P-loop_NTPase"/>
</dbReference>
<evidence type="ECO:0000313" key="6">
    <source>
        <dbReference type="EMBL" id="EKX44074.1"/>
    </source>
</evidence>
<dbReference type="InterPro" id="IPR006935">
    <property type="entry name" value="Helicase/UvrB_N"/>
</dbReference>
<accession>L1J7I9</accession>
<dbReference type="NCBIfam" id="NF003673">
    <property type="entry name" value="PRK05298.1"/>
    <property type="match status" value="1"/>
</dbReference>
<evidence type="ECO:0000256" key="2">
    <source>
        <dbReference type="ARBA" id="ARBA00022769"/>
    </source>
</evidence>
<dbReference type="InterPro" id="IPR004807">
    <property type="entry name" value="UvrB"/>
</dbReference>
<evidence type="ECO:0000256" key="1">
    <source>
        <dbReference type="ARBA" id="ARBA00004229"/>
    </source>
</evidence>
<dbReference type="Pfam" id="PF12344">
    <property type="entry name" value="UvrB"/>
    <property type="match status" value="1"/>
</dbReference>
<dbReference type="RefSeq" id="XP_005831054.1">
    <property type="nucleotide sequence ID" value="XM_005830997.1"/>
</dbReference>
<dbReference type="GeneID" id="17300828"/>
<dbReference type="SMART" id="SM00487">
    <property type="entry name" value="DEXDc"/>
    <property type="match status" value="1"/>
</dbReference>
<organism evidence="6">
    <name type="scientific">Guillardia theta (strain CCMP2712)</name>
    <name type="common">Cryptophyte</name>
    <dbReference type="NCBI Taxonomy" id="905079"/>
    <lineage>
        <taxon>Eukaryota</taxon>
        <taxon>Cryptophyceae</taxon>
        <taxon>Pyrenomonadales</taxon>
        <taxon>Geminigeraceae</taxon>
        <taxon>Guillardia</taxon>
    </lineage>
</organism>
<dbReference type="AlphaFoldDB" id="L1J7I9"/>
<evidence type="ECO:0000313" key="7">
    <source>
        <dbReference type="EnsemblProtists" id="EKX44074"/>
    </source>
</evidence>
<dbReference type="KEGG" id="gtt:GUITHDRAFT_72442"/>
<dbReference type="SUPFAM" id="SSF52540">
    <property type="entry name" value="P-loop containing nucleoside triphosphate hydrolases"/>
    <property type="match status" value="2"/>
</dbReference>
<dbReference type="Gene3D" id="3.40.50.300">
    <property type="entry name" value="P-loop containing nucleotide triphosphate hydrolases"/>
    <property type="match status" value="3"/>
</dbReference>
<reference evidence="6 8" key="1">
    <citation type="journal article" date="2012" name="Nature">
        <title>Algal genomes reveal evolutionary mosaicism and the fate of nucleomorphs.</title>
        <authorList>
            <consortium name="DOE Joint Genome Institute"/>
            <person name="Curtis B.A."/>
            <person name="Tanifuji G."/>
            <person name="Burki F."/>
            <person name="Gruber A."/>
            <person name="Irimia M."/>
            <person name="Maruyama S."/>
            <person name="Arias M.C."/>
            <person name="Ball S.G."/>
            <person name="Gile G.H."/>
            <person name="Hirakawa Y."/>
            <person name="Hopkins J.F."/>
            <person name="Kuo A."/>
            <person name="Rensing S.A."/>
            <person name="Schmutz J."/>
            <person name="Symeonidi A."/>
            <person name="Elias M."/>
            <person name="Eveleigh R.J."/>
            <person name="Herman E.K."/>
            <person name="Klute M.J."/>
            <person name="Nakayama T."/>
            <person name="Obornik M."/>
            <person name="Reyes-Prieto A."/>
            <person name="Armbrust E.V."/>
            <person name="Aves S.J."/>
            <person name="Beiko R.G."/>
            <person name="Coutinho P."/>
            <person name="Dacks J.B."/>
            <person name="Durnford D.G."/>
            <person name="Fast N.M."/>
            <person name="Green B.R."/>
            <person name="Grisdale C.J."/>
            <person name="Hempel F."/>
            <person name="Henrissat B."/>
            <person name="Hoppner M.P."/>
            <person name="Ishida K."/>
            <person name="Kim E."/>
            <person name="Koreny L."/>
            <person name="Kroth P.G."/>
            <person name="Liu Y."/>
            <person name="Malik S.B."/>
            <person name="Maier U.G."/>
            <person name="McRose D."/>
            <person name="Mock T."/>
            <person name="Neilson J.A."/>
            <person name="Onodera N.T."/>
            <person name="Poole A.M."/>
            <person name="Pritham E.J."/>
            <person name="Richards T.A."/>
            <person name="Rocap G."/>
            <person name="Roy S.W."/>
            <person name="Sarai C."/>
            <person name="Schaack S."/>
            <person name="Shirato S."/>
            <person name="Slamovits C.H."/>
            <person name="Spencer D.F."/>
            <person name="Suzuki S."/>
            <person name="Worden A.Z."/>
            <person name="Zauner S."/>
            <person name="Barry K."/>
            <person name="Bell C."/>
            <person name="Bharti A.K."/>
            <person name="Crow J.A."/>
            <person name="Grimwood J."/>
            <person name="Kramer R."/>
            <person name="Lindquist E."/>
            <person name="Lucas S."/>
            <person name="Salamov A."/>
            <person name="McFadden G.I."/>
            <person name="Lane C.E."/>
            <person name="Keeling P.J."/>
            <person name="Gray M.W."/>
            <person name="Grigoriev I.V."/>
            <person name="Archibald J.M."/>
        </authorList>
    </citation>
    <scope>NUCLEOTIDE SEQUENCE</scope>
    <source>
        <strain evidence="6 8">CCMP2712</strain>
    </source>
</reference>
<evidence type="ECO:0000259" key="5">
    <source>
        <dbReference type="PROSITE" id="PS51194"/>
    </source>
</evidence>
<dbReference type="OrthoDB" id="16911at2759"/>
<dbReference type="NCBIfam" id="TIGR00631">
    <property type="entry name" value="uvrb"/>
    <property type="match status" value="1"/>
</dbReference>
<gene>
    <name evidence="6" type="ORF">GUITHDRAFT_72442</name>
</gene>
<proteinExistence type="predicted"/>
<dbReference type="GO" id="GO:0016887">
    <property type="term" value="F:ATP hydrolysis activity"/>
    <property type="evidence" value="ECO:0007669"/>
    <property type="project" value="InterPro"/>
</dbReference>
<dbReference type="SMART" id="SM00490">
    <property type="entry name" value="HELICc"/>
    <property type="match status" value="1"/>
</dbReference>
<dbReference type="GO" id="GO:0006289">
    <property type="term" value="P:nucleotide-excision repair"/>
    <property type="evidence" value="ECO:0007669"/>
    <property type="project" value="InterPro"/>
</dbReference>
<dbReference type="EMBL" id="JH993006">
    <property type="protein sequence ID" value="EKX44074.1"/>
    <property type="molecule type" value="Genomic_DNA"/>
</dbReference>
<dbReference type="STRING" id="905079.L1J7I9"/>
<feature type="domain" description="Helicase ATP-binding" evidence="4">
    <location>
        <begin position="42"/>
        <end position="168"/>
    </location>
</feature>
<dbReference type="Pfam" id="PF04851">
    <property type="entry name" value="ResIII"/>
    <property type="match status" value="1"/>
</dbReference>
<dbReference type="InterPro" id="IPR001650">
    <property type="entry name" value="Helicase_C-like"/>
</dbReference>
<name>L1J7I9_GUITC</name>
<dbReference type="EnsemblProtists" id="EKX44074">
    <property type="protein sequence ID" value="EKX44074"/>
    <property type="gene ID" value="GUITHDRAFT_72442"/>
</dbReference>
<dbReference type="PANTHER" id="PTHR24029">
    <property type="entry name" value="UVRABC SYSTEM PROTEIN B"/>
    <property type="match status" value="1"/>
</dbReference>
<dbReference type="InterPro" id="IPR014001">
    <property type="entry name" value="Helicase_ATP-bd"/>
</dbReference>
<evidence type="ECO:0008006" key="9">
    <source>
        <dbReference type="Google" id="ProtNLM"/>
    </source>
</evidence>
<dbReference type="GO" id="GO:0003677">
    <property type="term" value="F:DNA binding"/>
    <property type="evidence" value="ECO:0007669"/>
    <property type="project" value="InterPro"/>
</dbReference>
<keyword evidence="3" id="KW-0227">DNA damage</keyword>
<evidence type="ECO:0000259" key="4">
    <source>
        <dbReference type="PROSITE" id="PS51192"/>
    </source>
</evidence>
<dbReference type="GO" id="GO:0009380">
    <property type="term" value="C:excinuclease repair complex"/>
    <property type="evidence" value="ECO:0007669"/>
    <property type="project" value="InterPro"/>
</dbReference>
<protein>
    <recommendedName>
        <fullName evidence="9">Excinuclease ABC subunit B</fullName>
    </recommendedName>
</protein>
<reference evidence="8" key="2">
    <citation type="submission" date="2012-11" db="EMBL/GenBank/DDBJ databases">
        <authorList>
            <person name="Kuo A."/>
            <person name="Curtis B.A."/>
            <person name="Tanifuji G."/>
            <person name="Burki F."/>
            <person name="Gruber A."/>
            <person name="Irimia M."/>
            <person name="Maruyama S."/>
            <person name="Arias M.C."/>
            <person name="Ball S.G."/>
            <person name="Gile G.H."/>
            <person name="Hirakawa Y."/>
            <person name="Hopkins J.F."/>
            <person name="Rensing S.A."/>
            <person name="Schmutz J."/>
            <person name="Symeonidi A."/>
            <person name="Elias M."/>
            <person name="Eveleigh R.J."/>
            <person name="Herman E.K."/>
            <person name="Klute M.J."/>
            <person name="Nakayama T."/>
            <person name="Obornik M."/>
            <person name="Reyes-Prieto A."/>
            <person name="Armbrust E.V."/>
            <person name="Aves S.J."/>
            <person name="Beiko R.G."/>
            <person name="Coutinho P."/>
            <person name="Dacks J.B."/>
            <person name="Durnford D.G."/>
            <person name="Fast N.M."/>
            <person name="Green B.R."/>
            <person name="Grisdale C."/>
            <person name="Hempe F."/>
            <person name="Henrissat B."/>
            <person name="Hoppner M.P."/>
            <person name="Ishida K.-I."/>
            <person name="Kim E."/>
            <person name="Koreny L."/>
            <person name="Kroth P.G."/>
            <person name="Liu Y."/>
            <person name="Malik S.-B."/>
            <person name="Maier U.G."/>
            <person name="McRose D."/>
            <person name="Mock T."/>
            <person name="Neilson J.A."/>
            <person name="Onodera N.T."/>
            <person name="Poole A.M."/>
            <person name="Pritham E.J."/>
            <person name="Richards T.A."/>
            <person name="Rocap G."/>
            <person name="Roy S.W."/>
            <person name="Sarai C."/>
            <person name="Schaack S."/>
            <person name="Shirato S."/>
            <person name="Slamovits C.H."/>
            <person name="Spencer D.F."/>
            <person name="Suzuki S."/>
            <person name="Worden A.Z."/>
            <person name="Zauner S."/>
            <person name="Barry K."/>
            <person name="Bell C."/>
            <person name="Bharti A.K."/>
            <person name="Crow J.A."/>
            <person name="Grimwood J."/>
            <person name="Kramer R."/>
            <person name="Lindquist E."/>
            <person name="Lucas S."/>
            <person name="Salamov A."/>
            <person name="McFadden G.I."/>
            <person name="Lane C.E."/>
            <person name="Keeling P.J."/>
            <person name="Gray M.W."/>
            <person name="Grigoriev I.V."/>
            <person name="Archibald J.M."/>
        </authorList>
    </citation>
    <scope>NUCLEOTIDE SEQUENCE</scope>
    <source>
        <strain evidence="8">CCMP2712</strain>
    </source>
</reference>
<dbReference type="PaxDb" id="55529-EKX44074"/>
<keyword evidence="2" id="KW-0228">DNA excision</keyword>
<dbReference type="HOGENOM" id="CLU_009621_2_1_1"/>
<feature type="non-terminal residue" evidence="6">
    <location>
        <position position="1"/>
    </location>
</feature>
<evidence type="ECO:0000256" key="3">
    <source>
        <dbReference type="ARBA" id="ARBA00022881"/>
    </source>
</evidence>
<dbReference type="eggNOG" id="ENOG502QQZA">
    <property type="taxonomic scope" value="Eukaryota"/>
</dbReference>